<comment type="caution">
    <text evidence="2">The sequence shown here is derived from an EMBL/GenBank/DDBJ whole genome shotgun (WGS) entry which is preliminary data.</text>
</comment>
<dbReference type="InterPro" id="IPR051910">
    <property type="entry name" value="ComF/GntX_DNA_util-trans"/>
</dbReference>
<evidence type="ECO:0000256" key="1">
    <source>
        <dbReference type="ARBA" id="ARBA00008007"/>
    </source>
</evidence>
<gene>
    <name evidence="2" type="ORF">PUW80_07465</name>
</gene>
<dbReference type="InterPro" id="IPR029057">
    <property type="entry name" value="PRTase-like"/>
</dbReference>
<accession>A0ABT5SHD3</accession>
<keyword evidence="3" id="KW-1185">Reference proteome</keyword>
<comment type="similarity">
    <text evidence="1">Belongs to the ComF/GntX family.</text>
</comment>
<dbReference type="PANTHER" id="PTHR47505:SF1">
    <property type="entry name" value="DNA UTILIZATION PROTEIN YHGH"/>
    <property type="match status" value="1"/>
</dbReference>
<evidence type="ECO:0000313" key="3">
    <source>
        <dbReference type="Proteomes" id="UP001218170"/>
    </source>
</evidence>
<reference evidence="2 3" key="1">
    <citation type="submission" date="2023-02" db="EMBL/GenBank/DDBJ databases">
        <title>Study of novel species of the Microbacterium genus.</title>
        <authorList>
            <person name="Arroyo-Herrera I."/>
            <person name="Roman-Ponce B."/>
            <person name="Vasquez-Murrieta M.S."/>
        </authorList>
    </citation>
    <scope>NUCLEOTIDE SEQUENCE [LARGE SCALE GENOMIC DNA]</scope>
    <source>
        <strain evidence="2 3">NE1TT3</strain>
    </source>
</reference>
<organism evidence="2 3">
    <name type="scientific">Microbacterium thalli</name>
    <dbReference type="NCBI Taxonomy" id="3027921"/>
    <lineage>
        <taxon>Bacteria</taxon>
        <taxon>Bacillati</taxon>
        <taxon>Actinomycetota</taxon>
        <taxon>Actinomycetes</taxon>
        <taxon>Micrococcales</taxon>
        <taxon>Microbacteriaceae</taxon>
        <taxon>Microbacterium</taxon>
    </lineage>
</organism>
<dbReference type="PANTHER" id="PTHR47505">
    <property type="entry name" value="DNA UTILIZATION PROTEIN YHGH"/>
    <property type="match status" value="1"/>
</dbReference>
<protein>
    <submittedName>
        <fullName evidence="2">ComF family protein</fullName>
    </submittedName>
</protein>
<dbReference type="EMBL" id="JAQZCI010000002">
    <property type="protein sequence ID" value="MDD7962187.1"/>
    <property type="molecule type" value="Genomic_DNA"/>
</dbReference>
<sequence length="224" mass="23562">MEESSSAWSSWTDAFADALSLLLPVWCAGCDRPGRALCSVCVAAFDGPYRRPLAPGLTLWSAGRHDGSNARAIRALKEEGQTGIAGPLGRRLASALDAAGWGEASLVPVPTSRAALRRRGYAVPELLASRTGHPVHRMLRVSGRAADQRDLGRRERERNVAGTLAARPARHARVPTAVVLIDDVATTGATLREAHRVLAATGVVVLGAVSATDTPRRSSPALPG</sequence>
<name>A0ABT5SHD3_9MICO</name>
<proteinExistence type="inferred from homology"/>
<evidence type="ECO:0000313" key="2">
    <source>
        <dbReference type="EMBL" id="MDD7962187.1"/>
    </source>
</evidence>
<dbReference type="Proteomes" id="UP001218170">
    <property type="component" value="Unassembled WGS sequence"/>
</dbReference>
<dbReference type="CDD" id="cd06223">
    <property type="entry name" value="PRTases_typeI"/>
    <property type="match status" value="1"/>
</dbReference>
<dbReference type="SUPFAM" id="SSF53271">
    <property type="entry name" value="PRTase-like"/>
    <property type="match status" value="1"/>
</dbReference>
<dbReference type="Gene3D" id="3.40.50.2020">
    <property type="match status" value="1"/>
</dbReference>
<dbReference type="InterPro" id="IPR000836">
    <property type="entry name" value="PRTase_dom"/>
</dbReference>
<dbReference type="RefSeq" id="WP_274223274.1">
    <property type="nucleotide sequence ID" value="NZ_JAQZCG020000022.1"/>
</dbReference>